<dbReference type="OrthoDB" id="2544694at2759"/>
<dbReference type="GO" id="GO:0016020">
    <property type="term" value="C:membrane"/>
    <property type="evidence" value="ECO:0007669"/>
    <property type="project" value="UniProtKB-SubCell"/>
</dbReference>
<dbReference type="PROSITE" id="PS00216">
    <property type="entry name" value="SUGAR_TRANSPORT_1"/>
    <property type="match status" value="1"/>
</dbReference>
<feature type="non-terminal residue" evidence="7">
    <location>
        <position position="207"/>
    </location>
</feature>
<evidence type="ECO:0000313" key="7">
    <source>
        <dbReference type="EMBL" id="KFM65312.1"/>
    </source>
</evidence>
<feature type="domain" description="Major facilitator superfamily (MFS) profile" evidence="6">
    <location>
        <begin position="26"/>
        <end position="207"/>
    </location>
</feature>
<keyword evidence="8" id="KW-1185">Reference proteome</keyword>
<feature type="transmembrane region" description="Helical" evidence="5">
    <location>
        <begin position="167"/>
        <end position="185"/>
    </location>
</feature>
<keyword evidence="3 5" id="KW-1133">Transmembrane helix</keyword>
<evidence type="ECO:0000256" key="1">
    <source>
        <dbReference type="ARBA" id="ARBA00004141"/>
    </source>
</evidence>
<proteinExistence type="predicted"/>
<name>A0A087TJM3_STEMI</name>
<dbReference type="PANTHER" id="PTHR24064">
    <property type="entry name" value="SOLUTE CARRIER FAMILY 22 MEMBER"/>
    <property type="match status" value="1"/>
</dbReference>
<dbReference type="InterPro" id="IPR020846">
    <property type="entry name" value="MFS_dom"/>
</dbReference>
<evidence type="ECO:0000313" key="8">
    <source>
        <dbReference type="Proteomes" id="UP000054359"/>
    </source>
</evidence>
<gene>
    <name evidence="7" type="ORF">X975_18071</name>
</gene>
<dbReference type="Gene3D" id="1.20.1250.20">
    <property type="entry name" value="MFS general substrate transporter like domains"/>
    <property type="match status" value="1"/>
</dbReference>
<dbReference type="SUPFAM" id="SSF103473">
    <property type="entry name" value="MFS general substrate transporter"/>
    <property type="match status" value="1"/>
</dbReference>
<dbReference type="STRING" id="407821.A0A087TJM3"/>
<evidence type="ECO:0000256" key="5">
    <source>
        <dbReference type="SAM" id="Phobius"/>
    </source>
</evidence>
<evidence type="ECO:0000256" key="3">
    <source>
        <dbReference type="ARBA" id="ARBA00022989"/>
    </source>
</evidence>
<dbReference type="AlphaFoldDB" id="A0A087TJM3"/>
<evidence type="ECO:0000259" key="6">
    <source>
        <dbReference type="PROSITE" id="PS50850"/>
    </source>
</evidence>
<comment type="subcellular location">
    <subcellularLocation>
        <location evidence="1">Membrane</location>
        <topology evidence="1">Multi-pass membrane protein</topology>
    </subcellularLocation>
</comment>
<evidence type="ECO:0000256" key="4">
    <source>
        <dbReference type="ARBA" id="ARBA00023136"/>
    </source>
</evidence>
<dbReference type="Pfam" id="PF07690">
    <property type="entry name" value="MFS_1"/>
    <property type="match status" value="1"/>
</dbReference>
<feature type="transmembrane region" description="Helical" evidence="5">
    <location>
        <begin position="20"/>
        <end position="39"/>
    </location>
</feature>
<dbReference type="Proteomes" id="UP000054359">
    <property type="component" value="Unassembled WGS sequence"/>
</dbReference>
<keyword evidence="4 5" id="KW-0472">Membrane</keyword>
<reference evidence="7 8" key="1">
    <citation type="submission" date="2013-11" db="EMBL/GenBank/DDBJ databases">
        <title>Genome sequencing of Stegodyphus mimosarum.</title>
        <authorList>
            <person name="Bechsgaard J."/>
        </authorList>
    </citation>
    <scope>NUCLEOTIDE SEQUENCE [LARGE SCALE GENOMIC DNA]</scope>
</reference>
<dbReference type="InterPro" id="IPR005829">
    <property type="entry name" value="Sugar_transporter_CS"/>
</dbReference>
<protein>
    <submittedName>
        <fullName evidence="7">Organic cation transporter 1</fullName>
    </submittedName>
</protein>
<evidence type="ECO:0000256" key="2">
    <source>
        <dbReference type="ARBA" id="ARBA00022692"/>
    </source>
</evidence>
<organism evidence="7 8">
    <name type="scientific">Stegodyphus mimosarum</name>
    <name type="common">African social velvet spider</name>
    <dbReference type="NCBI Taxonomy" id="407821"/>
    <lineage>
        <taxon>Eukaryota</taxon>
        <taxon>Metazoa</taxon>
        <taxon>Ecdysozoa</taxon>
        <taxon>Arthropoda</taxon>
        <taxon>Chelicerata</taxon>
        <taxon>Arachnida</taxon>
        <taxon>Araneae</taxon>
        <taxon>Araneomorphae</taxon>
        <taxon>Entelegynae</taxon>
        <taxon>Eresoidea</taxon>
        <taxon>Eresidae</taxon>
        <taxon>Stegodyphus</taxon>
    </lineage>
</organism>
<keyword evidence="2 5" id="KW-0812">Transmembrane</keyword>
<dbReference type="OMA" id="YEPEVAT"/>
<dbReference type="GO" id="GO:0022857">
    <property type="term" value="F:transmembrane transporter activity"/>
    <property type="evidence" value="ECO:0007669"/>
    <property type="project" value="InterPro"/>
</dbReference>
<dbReference type="PROSITE" id="PS50850">
    <property type="entry name" value="MFS"/>
    <property type="match status" value="1"/>
</dbReference>
<sequence>MPAEMEFENILEKIGGNGRYQTHLVILFLIPITMLLPIINMNVIFMASVPDHWCYEPEVATFVLTFAQQKALISPPNNSECYMYDANYTNIFTLVNFTIQTNSTLKHCDKGWQYDKTDYEYTVATEWNLVCDDAYYPSLILTLHNLGSIIGTPILGFLADRFGRKRIFFFSVLLGVATELPSALFRNLTCFIILRTINGGLFPTMFQ</sequence>
<dbReference type="InterPro" id="IPR036259">
    <property type="entry name" value="MFS_trans_sf"/>
</dbReference>
<accession>A0A087TJM3</accession>
<dbReference type="EMBL" id="KK115515">
    <property type="protein sequence ID" value="KFM65312.1"/>
    <property type="molecule type" value="Genomic_DNA"/>
</dbReference>
<dbReference type="InterPro" id="IPR011701">
    <property type="entry name" value="MFS"/>
</dbReference>